<proteinExistence type="predicted"/>
<dbReference type="EMBL" id="OAOQ01000005">
    <property type="protein sequence ID" value="SNX70121.1"/>
    <property type="molecule type" value="Genomic_DNA"/>
</dbReference>
<dbReference type="RefSeq" id="WP_097030124.1">
    <property type="nucleotide sequence ID" value="NZ_OAOQ01000005.1"/>
</dbReference>
<name>A0A285CRG1_9RHOB</name>
<feature type="chain" id="PRO_5012718549" description="DUF2946 domain-containing protein" evidence="1">
    <location>
        <begin position="22"/>
        <end position="112"/>
    </location>
</feature>
<dbReference type="AlphaFoldDB" id="A0A285CRG1"/>
<protein>
    <recommendedName>
        <fullName evidence="4">DUF2946 domain-containing protein</fullName>
    </recommendedName>
</protein>
<evidence type="ECO:0000313" key="3">
    <source>
        <dbReference type="Proteomes" id="UP000219467"/>
    </source>
</evidence>
<sequence>MRALLLVLVASFALLGFRPGAAPVGFDAAALFPGMEICHDGPVPEPRDADKSCVFCHLIAGALADLSAPAQGAMRPVRFTRLNRPRGTGLPRPRSLRIARARAPPVSGSVIA</sequence>
<keyword evidence="1" id="KW-0732">Signal</keyword>
<dbReference type="OrthoDB" id="9805644at2"/>
<reference evidence="3" key="1">
    <citation type="submission" date="2017-08" db="EMBL/GenBank/DDBJ databases">
        <authorList>
            <person name="Varghese N."/>
            <person name="Submissions S."/>
        </authorList>
    </citation>
    <scope>NUCLEOTIDE SEQUENCE [LARGE SCALE GENOMIC DNA]</scope>
    <source>
        <strain evidence="3">JA234</strain>
    </source>
</reference>
<evidence type="ECO:0008006" key="4">
    <source>
        <dbReference type="Google" id="ProtNLM"/>
    </source>
</evidence>
<feature type="signal peptide" evidence="1">
    <location>
        <begin position="1"/>
        <end position="21"/>
    </location>
</feature>
<evidence type="ECO:0000313" key="2">
    <source>
        <dbReference type="EMBL" id="SNX70121.1"/>
    </source>
</evidence>
<gene>
    <name evidence="2" type="ORF">SAMN05878503_10529</name>
</gene>
<accession>A0A285CRG1</accession>
<dbReference type="Proteomes" id="UP000219467">
    <property type="component" value="Unassembled WGS sequence"/>
</dbReference>
<keyword evidence="3" id="KW-1185">Reference proteome</keyword>
<organism evidence="2 3">
    <name type="scientific">Cereibacter ovatus</name>
    <dbReference type="NCBI Taxonomy" id="439529"/>
    <lineage>
        <taxon>Bacteria</taxon>
        <taxon>Pseudomonadati</taxon>
        <taxon>Pseudomonadota</taxon>
        <taxon>Alphaproteobacteria</taxon>
        <taxon>Rhodobacterales</taxon>
        <taxon>Paracoccaceae</taxon>
        <taxon>Cereibacter</taxon>
    </lineage>
</organism>
<evidence type="ECO:0000256" key="1">
    <source>
        <dbReference type="SAM" id="SignalP"/>
    </source>
</evidence>